<dbReference type="PANTHER" id="PTHR11702:SF31">
    <property type="entry name" value="MITOCHONDRIAL RIBOSOME-ASSOCIATED GTPASE 2"/>
    <property type="match status" value="1"/>
</dbReference>
<feature type="domain" description="OCT" evidence="12">
    <location>
        <begin position="330"/>
        <end position="414"/>
    </location>
</feature>
<feature type="binding site" evidence="9">
    <location>
        <begin position="276"/>
        <end position="279"/>
    </location>
    <ligand>
        <name>GTP</name>
        <dbReference type="ChEBI" id="CHEBI:37565"/>
    </ligand>
</feature>
<proteinExistence type="inferred from homology"/>
<evidence type="ECO:0000256" key="6">
    <source>
        <dbReference type="ARBA" id="ARBA00022801"/>
    </source>
</evidence>
<evidence type="ECO:0000256" key="2">
    <source>
        <dbReference type="ARBA" id="ARBA00007699"/>
    </source>
</evidence>
<gene>
    <name evidence="9" type="primary">obg</name>
    <name evidence="14" type="ORF">AVDCRST_MAG25-2626</name>
</gene>
<evidence type="ECO:0000256" key="5">
    <source>
        <dbReference type="ARBA" id="ARBA00022741"/>
    </source>
</evidence>
<evidence type="ECO:0000259" key="11">
    <source>
        <dbReference type="PROSITE" id="PS51710"/>
    </source>
</evidence>
<dbReference type="NCBIfam" id="NF008954">
    <property type="entry name" value="PRK12296.1"/>
    <property type="match status" value="1"/>
</dbReference>
<dbReference type="PROSITE" id="PS51883">
    <property type="entry name" value="OBG"/>
    <property type="match status" value="1"/>
</dbReference>
<dbReference type="InterPro" id="IPR036726">
    <property type="entry name" value="GTP1_OBG_dom_sf"/>
</dbReference>
<dbReference type="Pfam" id="PF01018">
    <property type="entry name" value="GTP1_OBG"/>
    <property type="match status" value="1"/>
</dbReference>
<dbReference type="InterPro" id="IPR036346">
    <property type="entry name" value="GTP-bd_prot_GTP1/OBG_C_sf"/>
</dbReference>
<dbReference type="EC" id="3.6.5.-" evidence="9"/>
<evidence type="ECO:0000256" key="3">
    <source>
        <dbReference type="ARBA" id="ARBA00022490"/>
    </source>
</evidence>
<sequence>MQFVDEARFVVRAGRGGDGSVSFNREKYKPRGGPDGGHGGDGGSVIFRATEDLQTLEPYAHRNLIKAERGSHGSGNNRAGEKGSDVVVEVPVGTLIYDAEGLLADLSEAGEEVIVARGGLGGRGNSSFATSTRRAPGFREKGLPGEDREIRLELRVLSDVGLVGLPNAGKSSLLSSLSAARPKVGDYPFTTLTPGLGVVDDRTYRQPYVVADIPGLISGASEGRGLGNRFLRHVARARLLAIVLDAAEDPEGAEATLRAELYAAGLGDRPSMTILNKVDALDEELREYLRDEFPDALQVSALTGEGVPELRDLFEARLRTLSEAEREIVTVEREHRTFRPTWSGMLVEKVGEHEYAVSGEEVERLALKTDWDNPEGVENFQRELERKGIVAALRRAGAETGDEVRIGEVGFDFN</sequence>
<feature type="domain" description="Obg" evidence="13">
    <location>
        <begin position="1"/>
        <end position="157"/>
    </location>
</feature>
<feature type="domain" description="OBG-type G" evidence="11">
    <location>
        <begin position="158"/>
        <end position="319"/>
    </location>
</feature>
<dbReference type="SUPFAM" id="SSF102741">
    <property type="entry name" value="Obg GTP-binding protein C-terminal domain"/>
    <property type="match status" value="1"/>
</dbReference>
<dbReference type="HAMAP" id="MF_01454">
    <property type="entry name" value="GTPase_Obg"/>
    <property type="match status" value="1"/>
</dbReference>
<dbReference type="SUPFAM" id="SSF52540">
    <property type="entry name" value="P-loop containing nucleoside triphosphate hydrolases"/>
    <property type="match status" value="1"/>
</dbReference>
<dbReference type="PIRSF" id="PIRSF002401">
    <property type="entry name" value="GTP_bd_Obg/CgtA"/>
    <property type="match status" value="1"/>
</dbReference>
<feature type="binding site" evidence="9">
    <location>
        <position position="171"/>
    </location>
    <ligand>
        <name>Mg(2+)</name>
        <dbReference type="ChEBI" id="CHEBI:18420"/>
    </ligand>
</feature>
<dbReference type="EMBL" id="CADCVI010000173">
    <property type="protein sequence ID" value="CAA9478821.1"/>
    <property type="molecule type" value="Genomic_DNA"/>
</dbReference>
<feature type="binding site" evidence="9">
    <location>
        <begin position="164"/>
        <end position="171"/>
    </location>
    <ligand>
        <name>GTP</name>
        <dbReference type="ChEBI" id="CHEBI:37565"/>
    </ligand>
</feature>
<evidence type="ECO:0000256" key="4">
    <source>
        <dbReference type="ARBA" id="ARBA00022723"/>
    </source>
</evidence>
<dbReference type="InterPro" id="IPR006169">
    <property type="entry name" value="GTP1_OBG_dom"/>
</dbReference>
<evidence type="ECO:0000259" key="13">
    <source>
        <dbReference type="PROSITE" id="PS51883"/>
    </source>
</evidence>
<dbReference type="Gene3D" id="2.70.210.12">
    <property type="entry name" value="GTP1/OBG domain"/>
    <property type="match status" value="1"/>
</dbReference>
<dbReference type="GO" id="GO:0000287">
    <property type="term" value="F:magnesium ion binding"/>
    <property type="evidence" value="ECO:0007669"/>
    <property type="project" value="InterPro"/>
</dbReference>
<dbReference type="GO" id="GO:0042254">
    <property type="term" value="P:ribosome biogenesis"/>
    <property type="evidence" value="ECO:0007669"/>
    <property type="project" value="UniProtKB-UniRule"/>
</dbReference>
<dbReference type="PROSITE" id="PS51710">
    <property type="entry name" value="G_OBG"/>
    <property type="match status" value="1"/>
</dbReference>
<dbReference type="GO" id="GO:0005737">
    <property type="term" value="C:cytoplasm"/>
    <property type="evidence" value="ECO:0007669"/>
    <property type="project" value="UniProtKB-SubCell"/>
</dbReference>
<dbReference type="AlphaFoldDB" id="A0A6J4RVP7"/>
<feature type="binding site" evidence="9">
    <location>
        <begin position="212"/>
        <end position="215"/>
    </location>
    <ligand>
        <name>GTP</name>
        <dbReference type="ChEBI" id="CHEBI:37565"/>
    </ligand>
</feature>
<dbReference type="InterPro" id="IPR031167">
    <property type="entry name" value="G_OBG"/>
</dbReference>
<keyword evidence="3 9" id="KW-0963">Cytoplasm</keyword>
<feature type="compositionally biased region" description="Gly residues" evidence="10">
    <location>
        <begin position="33"/>
        <end position="43"/>
    </location>
</feature>
<dbReference type="SUPFAM" id="SSF82051">
    <property type="entry name" value="Obg GTP-binding protein N-terminal domain"/>
    <property type="match status" value="1"/>
</dbReference>
<dbReference type="NCBIfam" id="NF008955">
    <property type="entry name" value="PRK12297.1"/>
    <property type="match status" value="1"/>
</dbReference>
<comment type="similarity">
    <text evidence="2 9">Belongs to the TRAFAC class OBG-HflX-like GTPase superfamily. OBG GTPase family.</text>
</comment>
<dbReference type="InterPro" id="IPR015349">
    <property type="entry name" value="OCT_dom"/>
</dbReference>
<dbReference type="PROSITE" id="PS51881">
    <property type="entry name" value="OCT"/>
    <property type="match status" value="1"/>
</dbReference>
<protein>
    <recommendedName>
        <fullName evidence="9">GTPase Obg</fullName>
        <ecNumber evidence="9">3.6.5.-</ecNumber>
    </recommendedName>
    <alternativeName>
        <fullName evidence="9">GTP-binding protein Obg</fullName>
    </alternativeName>
</protein>
<dbReference type="InterPro" id="IPR027417">
    <property type="entry name" value="P-loop_NTPase"/>
</dbReference>
<reference evidence="14" key="1">
    <citation type="submission" date="2020-02" db="EMBL/GenBank/DDBJ databases">
        <authorList>
            <person name="Meier V. D."/>
        </authorList>
    </citation>
    <scope>NUCLEOTIDE SEQUENCE</scope>
    <source>
        <strain evidence="14">AVDCRST_MAG25</strain>
    </source>
</reference>
<feature type="binding site" evidence="9">
    <location>
        <begin position="300"/>
        <end position="302"/>
    </location>
    <ligand>
        <name>GTP</name>
        <dbReference type="ChEBI" id="CHEBI:37565"/>
    </ligand>
</feature>
<evidence type="ECO:0000256" key="1">
    <source>
        <dbReference type="ARBA" id="ARBA00001946"/>
    </source>
</evidence>
<dbReference type="NCBIfam" id="TIGR03595">
    <property type="entry name" value="Obg_CgtA_exten"/>
    <property type="match status" value="1"/>
</dbReference>
<comment type="cofactor">
    <cofactor evidence="1 9">
        <name>Mg(2+)</name>
        <dbReference type="ChEBI" id="CHEBI:18420"/>
    </cofactor>
</comment>
<dbReference type="Gene3D" id="3.30.300.350">
    <property type="entry name" value="GTP-binding protein OBG, C-terminal domain"/>
    <property type="match status" value="1"/>
</dbReference>
<feature type="binding site" evidence="9">
    <location>
        <begin position="189"/>
        <end position="193"/>
    </location>
    <ligand>
        <name>GTP</name>
        <dbReference type="ChEBI" id="CHEBI:37565"/>
    </ligand>
</feature>
<dbReference type="GO" id="GO:0005525">
    <property type="term" value="F:GTP binding"/>
    <property type="evidence" value="ECO:0007669"/>
    <property type="project" value="UniProtKB-UniRule"/>
</dbReference>
<feature type="region of interest" description="Disordered" evidence="10">
    <location>
        <begin position="20"/>
        <end position="45"/>
    </location>
</feature>
<dbReference type="GO" id="GO:0003924">
    <property type="term" value="F:GTPase activity"/>
    <property type="evidence" value="ECO:0007669"/>
    <property type="project" value="UniProtKB-UniRule"/>
</dbReference>
<evidence type="ECO:0000256" key="7">
    <source>
        <dbReference type="ARBA" id="ARBA00022842"/>
    </source>
</evidence>
<keyword evidence="4 9" id="KW-0479">Metal-binding</keyword>
<dbReference type="PRINTS" id="PR00326">
    <property type="entry name" value="GTP1OBG"/>
</dbReference>
<dbReference type="InterPro" id="IPR006073">
    <property type="entry name" value="GTP-bd"/>
</dbReference>
<dbReference type="Pfam" id="PF01926">
    <property type="entry name" value="MMR_HSR1"/>
    <property type="match status" value="1"/>
</dbReference>
<name>A0A6J4RVP7_9ACTN</name>
<feature type="binding site" evidence="9">
    <location>
        <position position="191"/>
    </location>
    <ligand>
        <name>Mg(2+)</name>
        <dbReference type="ChEBI" id="CHEBI:18420"/>
    </ligand>
</feature>
<dbReference type="InterPro" id="IPR014100">
    <property type="entry name" value="GTP-bd_Obg/CgtA"/>
</dbReference>
<evidence type="ECO:0000256" key="9">
    <source>
        <dbReference type="HAMAP-Rule" id="MF_01454"/>
    </source>
</evidence>
<dbReference type="FunFam" id="2.70.210.12:FF:000001">
    <property type="entry name" value="GTPase Obg"/>
    <property type="match status" value="1"/>
</dbReference>
<accession>A0A6J4RVP7</accession>
<keyword evidence="7 9" id="KW-0460">Magnesium</keyword>
<dbReference type="NCBIfam" id="TIGR02729">
    <property type="entry name" value="Obg_CgtA"/>
    <property type="match status" value="1"/>
</dbReference>
<evidence type="ECO:0000256" key="10">
    <source>
        <dbReference type="SAM" id="MobiDB-lite"/>
    </source>
</evidence>
<dbReference type="PANTHER" id="PTHR11702">
    <property type="entry name" value="DEVELOPMENTALLY REGULATED GTP-BINDING PROTEIN-RELATED"/>
    <property type="match status" value="1"/>
</dbReference>
<dbReference type="NCBIfam" id="NF008956">
    <property type="entry name" value="PRK12299.1"/>
    <property type="match status" value="1"/>
</dbReference>
<organism evidence="14">
    <name type="scientific">uncultured Rubrobacteraceae bacterium</name>
    <dbReference type="NCBI Taxonomy" id="349277"/>
    <lineage>
        <taxon>Bacteria</taxon>
        <taxon>Bacillati</taxon>
        <taxon>Actinomycetota</taxon>
        <taxon>Rubrobacteria</taxon>
        <taxon>Rubrobacterales</taxon>
        <taxon>Rubrobacteraceae</taxon>
        <taxon>environmental samples</taxon>
    </lineage>
</organism>
<comment type="subunit">
    <text evidence="9">Monomer.</text>
</comment>
<evidence type="ECO:0000259" key="12">
    <source>
        <dbReference type="PROSITE" id="PS51881"/>
    </source>
</evidence>
<keyword evidence="6 9" id="KW-0378">Hydrolase</keyword>
<comment type="function">
    <text evidence="9">An essential GTPase which binds GTP, GDP and possibly (p)ppGpp with moderate affinity, with high nucleotide exchange rates and a fairly low GTP hydrolysis rate. Plays a role in control of the cell cycle, stress response, ribosome biogenesis and in those bacteria that undergo differentiation, in morphogenesis control.</text>
</comment>
<evidence type="ECO:0000313" key="14">
    <source>
        <dbReference type="EMBL" id="CAA9478821.1"/>
    </source>
</evidence>
<dbReference type="InterPro" id="IPR045086">
    <property type="entry name" value="OBG_GTPase"/>
</dbReference>
<keyword evidence="8 9" id="KW-0342">GTP-binding</keyword>
<dbReference type="Pfam" id="PF09269">
    <property type="entry name" value="DUF1967"/>
    <property type="match status" value="1"/>
</dbReference>
<evidence type="ECO:0000256" key="8">
    <source>
        <dbReference type="ARBA" id="ARBA00023134"/>
    </source>
</evidence>
<keyword evidence="5 9" id="KW-0547">Nucleotide-binding</keyword>
<dbReference type="CDD" id="cd01898">
    <property type="entry name" value="Obg"/>
    <property type="match status" value="1"/>
</dbReference>
<comment type="subcellular location">
    <subcellularLocation>
        <location evidence="9">Cytoplasm</location>
    </subcellularLocation>
</comment>
<dbReference type="Gene3D" id="3.40.50.300">
    <property type="entry name" value="P-loop containing nucleotide triphosphate hydrolases"/>
    <property type="match status" value="1"/>
</dbReference>